<feature type="region of interest" description="Disordered" evidence="6">
    <location>
        <begin position="254"/>
        <end position="283"/>
    </location>
</feature>
<organism evidence="9 10">
    <name type="scientific">Parascedosporium putredinis</name>
    <dbReference type="NCBI Taxonomy" id="1442378"/>
    <lineage>
        <taxon>Eukaryota</taxon>
        <taxon>Fungi</taxon>
        <taxon>Dikarya</taxon>
        <taxon>Ascomycota</taxon>
        <taxon>Pezizomycotina</taxon>
        <taxon>Sordariomycetes</taxon>
        <taxon>Hypocreomycetidae</taxon>
        <taxon>Microascales</taxon>
        <taxon>Microascaceae</taxon>
        <taxon>Parascedosporium</taxon>
    </lineage>
</organism>
<comment type="subcellular location">
    <subcellularLocation>
        <location evidence="1">Membrane</location>
        <topology evidence="1">Multi-pass membrane protein</topology>
    </subcellularLocation>
</comment>
<evidence type="ECO:0000256" key="3">
    <source>
        <dbReference type="ARBA" id="ARBA00022989"/>
    </source>
</evidence>
<dbReference type="PANTHER" id="PTHR33048">
    <property type="entry name" value="PTH11-LIKE INTEGRAL MEMBRANE PROTEIN (AFU_ORTHOLOGUE AFUA_5G11245)"/>
    <property type="match status" value="1"/>
</dbReference>
<keyword evidence="3 7" id="KW-1133">Transmembrane helix</keyword>
<protein>
    <recommendedName>
        <fullName evidence="8">Rhodopsin domain-containing protein</fullName>
    </recommendedName>
</protein>
<evidence type="ECO:0000313" key="9">
    <source>
        <dbReference type="EMBL" id="CAI4214325.1"/>
    </source>
</evidence>
<dbReference type="Proteomes" id="UP000838763">
    <property type="component" value="Unassembled WGS sequence"/>
</dbReference>
<evidence type="ECO:0000256" key="7">
    <source>
        <dbReference type="SAM" id="Phobius"/>
    </source>
</evidence>
<feature type="transmembrane region" description="Helical" evidence="7">
    <location>
        <begin position="7"/>
        <end position="28"/>
    </location>
</feature>
<feature type="transmembrane region" description="Helical" evidence="7">
    <location>
        <begin position="122"/>
        <end position="143"/>
    </location>
</feature>
<feature type="domain" description="Rhodopsin" evidence="8">
    <location>
        <begin position="175"/>
        <end position="244"/>
    </location>
</feature>
<evidence type="ECO:0000256" key="5">
    <source>
        <dbReference type="ARBA" id="ARBA00038359"/>
    </source>
</evidence>
<dbReference type="PANTHER" id="PTHR33048:SF42">
    <property type="entry name" value="INTEGRAL MEMBRANE PROTEIN"/>
    <property type="match status" value="1"/>
</dbReference>
<evidence type="ECO:0000256" key="2">
    <source>
        <dbReference type="ARBA" id="ARBA00022692"/>
    </source>
</evidence>
<dbReference type="EMBL" id="CALLCH030000011">
    <property type="protein sequence ID" value="CAI4214325.1"/>
    <property type="molecule type" value="Genomic_DNA"/>
</dbReference>
<evidence type="ECO:0000256" key="6">
    <source>
        <dbReference type="SAM" id="MobiDB-lite"/>
    </source>
</evidence>
<keyword evidence="10" id="KW-1185">Reference proteome</keyword>
<dbReference type="Pfam" id="PF20684">
    <property type="entry name" value="Fung_rhodopsin"/>
    <property type="match status" value="2"/>
</dbReference>
<sequence>MIKPTIHGPALITTTWVLTSVASVFLALRLYCKHIGRKKLWWDDWTLIAAWIMMLMGSTVTTYLVVYYTYGRHTWDFRPPNIDSFSLTITVRGTFAITAIVWAKTAFAFTLLRITTGWTRRLVWVIIVSMNVLMGVSAMVFWIQCTPLHKAWTPTLREGKCWPAKVLEVCNLTSGMKRKEKIGIVIAMSMGVVAGITAIVKTVMLPKLAAPDIYDSVDLVTWDNIEVSVTVIAACLPALRLMIRDYRHSARRNTDAAAESRAVSRTSPSRQSERAPKLGLTDSWNSDALSEFRFTFNGGMGDEEKLVGITGGQKAETDAKSG</sequence>
<reference evidence="9" key="1">
    <citation type="submission" date="2022-11" db="EMBL/GenBank/DDBJ databases">
        <authorList>
            <person name="Scott C."/>
            <person name="Bruce N."/>
        </authorList>
    </citation>
    <scope>NUCLEOTIDE SEQUENCE</scope>
</reference>
<keyword evidence="2 7" id="KW-0812">Transmembrane</keyword>
<comment type="caution">
    <text evidence="9">The sequence shown here is derived from an EMBL/GenBank/DDBJ whole genome shotgun (WGS) entry which is preliminary data.</text>
</comment>
<evidence type="ECO:0000256" key="1">
    <source>
        <dbReference type="ARBA" id="ARBA00004141"/>
    </source>
</evidence>
<dbReference type="InterPro" id="IPR049326">
    <property type="entry name" value="Rhodopsin_dom_fungi"/>
</dbReference>
<feature type="domain" description="Rhodopsin" evidence="8">
    <location>
        <begin position="28"/>
        <end position="166"/>
    </location>
</feature>
<proteinExistence type="inferred from homology"/>
<name>A0A9P1MAH1_9PEZI</name>
<keyword evidence="4 7" id="KW-0472">Membrane</keyword>
<feature type="transmembrane region" description="Helical" evidence="7">
    <location>
        <begin position="82"/>
        <end position="102"/>
    </location>
</feature>
<feature type="transmembrane region" description="Helical" evidence="7">
    <location>
        <begin position="182"/>
        <end position="205"/>
    </location>
</feature>
<feature type="transmembrane region" description="Helical" evidence="7">
    <location>
        <begin position="48"/>
        <end position="70"/>
    </location>
</feature>
<dbReference type="GO" id="GO:0016020">
    <property type="term" value="C:membrane"/>
    <property type="evidence" value="ECO:0007669"/>
    <property type="project" value="UniProtKB-SubCell"/>
</dbReference>
<evidence type="ECO:0000259" key="8">
    <source>
        <dbReference type="Pfam" id="PF20684"/>
    </source>
</evidence>
<comment type="similarity">
    <text evidence="5">Belongs to the SAT4 family.</text>
</comment>
<dbReference type="OrthoDB" id="5417887at2759"/>
<gene>
    <name evidence="9" type="ORF">PPNO1_LOCUS4054</name>
</gene>
<evidence type="ECO:0000313" key="10">
    <source>
        <dbReference type="Proteomes" id="UP000838763"/>
    </source>
</evidence>
<dbReference type="AlphaFoldDB" id="A0A9P1MAH1"/>
<accession>A0A9P1MAH1</accession>
<feature type="region of interest" description="Disordered" evidence="6">
    <location>
        <begin position="299"/>
        <end position="322"/>
    </location>
</feature>
<dbReference type="InterPro" id="IPR052337">
    <property type="entry name" value="SAT4-like"/>
</dbReference>
<evidence type="ECO:0000256" key="4">
    <source>
        <dbReference type="ARBA" id="ARBA00023136"/>
    </source>
</evidence>